<dbReference type="SUPFAM" id="SSF52833">
    <property type="entry name" value="Thioredoxin-like"/>
    <property type="match status" value="1"/>
</dbReference>
<organism evidence="7 8">
    <name type="scientific">Acididesulfobacter guangdongensis</name>
    <dbReference type="NCBI Taxonomy" id="2597225"/>
    <lineage>
        <taxon>Bacteria</taxon>
        <taxon>Deltaproteobacteria</taxon>
        <taxon>Candidatus Acidulodesulfobacterales</taxon>
        <taxon>Candidatus Acididesulfobacter</taxon>
    </lineage>
</organism>
<dbReference type="Gene3D" id="1.10.40.80">
    <property type="match status" value="1"/>
</dbReference>
<evidence type="ECO:0000313" key="8">
    <source>
        <dbReference type="Proteomes" id="UP000316562"/>
    </source>
</evidence>
<proteinExistence type="inferred from homology"/>
<dbReference type="Gene3D" id="3.40.30.10">
    <property type="entry name" value="Glutaredoxin"/>
    <property type="match status" value="1"/>
</dbReference>
<dbReference type="InterPro" id="IPR012336">
    <property type="entry name" value="Thioredoxin-like_fold"/>
</dbReference>
<evidence type="ECO:0000259" key="6">
    <source>
        <dbReference type="Pfam" id="PF13462"/>
    </source>
</evidence>
<evidence type="ECO:0000313" key="7">
    <source>
        <dbReference type="EMBL" id="RZD16661.1"/>
    </source>
</evidence>
<evidence type="ECO:0000256" key="2">
    <source>
        <dbReference type="ARBA" id="ARBA00022729"/>
    </source>
</evidence>
<protein>
    <recommendedName>
        <fullName evidence="6">Thioredoxin-like fold domain-containing protein</fullName>
    </recommendedName>
</protein>
<name>A0A519BHB2_ACIG2</name>
<keyword evidence="3" id="KW-0560">Oxidoreductase</keyword>
<dbReference type="EMBL" id="SGBC01000001">
    <property type="protein sequence ID" value="RZD16661.1"/>
    <property type="molecule type" value="Genomic_DNA"/>
</dbReference>
<keyword evidence="5" id="KW-0676">Redox-active center</keyword>
<gene>
    <name evidence="7" type="ORF">EVJ46_00015</name>
</gene>
<sequence>MKKILIFIFILALFFTVRNTFAYNIGDPDAKIKIIEYSDYECPYCRKFELNVFPYIYKNYIKSGYIDWDFRDYPLVNIHAFAYKAAVIADCSGNNYMAVRYYLFKYQNEWKQTGNIYKILKRYINIKPVETCVNTRYSKKIVDNDLRQAYKLGLRATPSFVIYKNGKYLQTIKGYHNSSFWYLTLNFLLSEK</sequence>
<reference evidence="7 8" key="1">
    <citation type="journal article" date="2019" name="ISME J.">
        <title>Insights into ecological role of a new deltaproteobacterial order Candidatus Acidulodesulfobacterales by metagenomics and metatranscriptomics.</title>
        <authorList>
            <person name="Tan S."/>
            <person name="Liu J."/>
            <person name="Fang Y."/>
            <person name="Hedlund B.P."/>
            <person name="Lian Z.H."/>
            <person name="Huang L.Y."/>
            <person name="Li J.T."/>
            <person name="Huang L.N."/>
            <person name="Li W.J."/>
            <person name="Jiang H.C."/>
            <person name="Dong H.L."/>
            <person name="Shu W.S."/>
        </authorList>
    </citation>
    <scope>NUCLEOTIDE SEQUENCE [LARGE SCALE GENOMIC DNA]</scope>
    <source>
        <strain evidence="7">AP2</strain>
    </source>
</reference>
<evidence type="ECO:0000256" key="4">
    <source>
        <dbReference type="ARBA" id="ARBA00023157"/>
    </source>
</evidence>
<keyword evidence="4" id="KW-1015">Disulfide bond</keyword>
<dbReference type="PANTHER" id="PTHR13887">
    <property type="entry name" value="GLUTATHIONE S-TRANSFERASE KAPPA"/>
    <property type="match status" value="1"/>
</dbReference>
<dbReference type="AlphaFoldDB" id="A0A519BHB2"/>
<comment type="similarity">
    <text evidence="1">Belongs to the thioredoxin family. DsbA subfamily.</text>
</comment>
<feature type="domain" description="Thioredoxin-like fold" evidence="6">
    <location>
        <begin position="25"/>
        <end position="162"/>
    </location>
</feature>
<evidence type="ECO:0000256" key="1">
    <source>
        <dbReference type="ARBA" id="ARBA00005791"/>
    </source>
</evidence>
<dbReference type="InterPro" id="IPR036249">
    <property type="entry name" value="Thioredoxin-like_sf"/>
</dbReference>
<evidence type="ECO:0000256" key="5">
    <source>
        <dbReference type="ARBA" id="ARBA00023284"/>
    </source>
</evidence>
<dbReference type="Proteomes" id="UP000316562">
    <property type="component" value="Unassembled WGS sequence"/>
</dbReference>
<accession>A0A519BHB2</accession>
<dbReference type="PANTHER" id="PTHR13887:SF14">
    <property type="entry name" value="DISULFIDE BOND FORMATION PROTEIN D"/>
    <property type="match status" value="1"/>
</dbReference>
<comment type="caution">
    <text evidence="7">The sequence shown here is derived from an EMBL/GenBank/DDBJ whole genome shotgun (WGS) entry which is preliminary data.</text>
</comment>
<keyword evidence="2" id="KW-0732">Signal</keyword>
<dbReference type="GO" id="GO:0016491">
    <property type="term" value="F:oxidoreductase activity"/>
    <property type="evidence" value="ECO:0007669"/>
    <property type="project" value="UniProtKB-KW"/>
</dbReference>
<evidence type="ECO:0000256" key="3">
    <source>
        <dbReference type="ARBA" id="ARBA00023002"/>
    </source>
</evidence>
<dbReference type="Pfam" id="PF13462">
    <property type="entry name" value="Thioredoxin_4"/>
    <property type="match status" value="1"/>
</dbReference>